<evidence type="ECO:0000256" key="1">
    <source>
        <dbReference type="ARBA" id="ARBA00001974"/>
    </source>
</evidence>
<evidence type="ECO:0000256" key="10">
    <source>
        <dbReference type="ARBA" id="ARBA00022630"/>
    </source>
</evidence>
<dbReference type="RefSeq" id="WP_034842445.1">
    <property type="nucleotide sequence ID" value="NZ_JOKH01000009.1"/>
</dbReference>
<dbReference type="Pfam" id="PF01565">
    <property type="entry name" value="FAD_binding_4"/>
    <property type="match status" value="1"/>
</dbReference>
<accession>A0A081N422</accession>
<dbReference type="Proteomes" id="UP000028073">
    <property type="component" value="Unassembled WGS sequence"/>
</dbReference>
<evidence type="ECO:0000256" key="7">
    <source>
        <dbReference type="ARBA" id="ARBA00015188"/>
    </source>
</evidence>
<feature type="active site" evidence="20">
    <location>
        <position position="333"/>
    </location>
</feature>
<dbReference type="EMBL" id="JOKH01000009">
    <property type="protein sequence ID" value="KEQ13195.1"/>
    <property type="molecule type" value="Genomic_DNA"/>
</dbReference>
<dbReference type="InterPro" id="IPR036318">
    <property type="entry name" value="FAD-bd_PCMH-like_sf"/>
</dbReference>
<evidence type="ECO:0000256" key="12">
    <source>
        <dbReference type="ARBA" id="ARBA00022857"/>
    </source>
</evidence>
<evidence type="ECO:0000256" key="5">
    <source>
        <dbReference type="ARBA" id="ARBA00010485"/>
    </source>
</evidence>
<keyword evidence="13 20" id="KW-0133">Cell shape</keyword>
<evidence type="ECO:0000256" key="20">
    <source>
        <dbReference type="HAMAP-Rule" id="MF_00037"/>
    </source>
</evidence>
<protein>
    <recommendedName>
        <fullName evidence="7 20">UDP-N-acetylenolpyruvoylglucosamine reductase</fullName>
        <ecNumber evidence="6 20">1.3.1.98</ecNumber>
    </recommendedName>
    <alternativeName>
        <fullName evidence="18 20">UDP-N-acetylmuramate dehydrogenase</fullName>
    </alternativeName>
</protein>
<organism evidence="22 23">
    <name type="scientific">Endozoicomonas numazuensis</name>
    <dbReference type="NCBI Taxonomy" id="1137799"/>
    <lineage>
        <taxon>Bacteria</taxon>
        <taxon>Pseudomonadati</taxon>
        <taxon>Pseudomonadota</taxon>
        <taxon>Gammaproteobacteria</taxon>
        <taxon>Oceanospirillales</taxon>
        <taxon>Endozoicomonadaceae</taxon>
        <taxon>Endozoicomonas</taxon>
    </lineage>
</organism>
<dbReference type="EC" id="1.3.1.98" evidence="6 20"/>
<keyword evidence="17 20" id="KW-0961">Cell wall biogenesis/degradation</keyword>
<comment type="similarity">
    <text evidence="5 20">Belongs to the MurB family.</text>
</comment>
<dbReference type="InterPro" id="IPR016166">
    <property type="entry name" value="FAD-bd_PCMH"/>
</dbReference>
<dbReference type="STRING" id="1137799.GZ78_27060"/>
<keyword evidence="16 20" id="KW-0131">Cell cycle</keyword>
<keyword evidence="14 20" id="KW-0573">Peptidoglycan synthesis</keyword>
<dbReference type="Pfam" id="PF02873">
    <property type="entry name" value="MurB_C"/>
    <property type="match status" value="1"/>
</dbReference>
<dbReference type="InterPro" id="IPR003170">
    <property type="entry name" value="MurB"/>
</dbReference>
<comment type="caution">
    <text evidence="22">The sequence shown here is derived from an EMBL/GenBank/DDBJ whole genome shotgun (WGS) entry which is preliminary data.</text>
</comment>
<dbReference type="AlphaFoldDB" id="A0A081N422"/>
<dbReference type="GO" id="GO:0005829">
    <property type="term" value="C:cytosol"/>
    <property type="evidence" value="ECO:0007669"/>
    <property type="project" value="TreeGrafter"/>
</dbReference>
<dbReference type="InterPro" id="IPR016169">
    <property type="entry name" value="FAD-bd_PCMH_sub2"/>
</dbReference>
<evidence type="ECO:0000256" key="3">
    <source>
        <dbReference type="ARBA" id="ARBA00004496"/>
    </source>
</evidence>
<comment type="function">
    <text evidence="2 20">Cell wall formation.</text>
</comment>
<dbReference type="GO" id="GO:0071949">
    <property type="term" value="F:FAD binding"/>
    <property type="evidence" value="ECO:0007669"/>
    <property type="project" value="InterPro"/>
</dbReference>
<evidence type="ECO:0000259" key="21">
    <source>
        <dbReference type="PROSITE" id="PS51387"/>
    </source>
</evidence>
<keyword evidence="23" id="KW-1185">Reference proteome</keyword>
<evidence type="ECO:0000313" key="23">
    <source>
        <dbReference type="Proteomes" id="UP000028073"/>
    </source>
</evidence>
<evidence type="ECO:0000313" key="22">
    <source>
        <dbReference type="EMBL" id="KEQ13195.1"/>
    </source>
</evidence>
<comment type="pathway">
    <text evidence="4 20">Cell wall biogenesis; peptidoglycan biosynthesis.</text>
</comment>
<feature type="domain" description="FAD-binding PCMH-type" evidence="21">
    <location>
        <begin position="16"/>
        <end position="188"/>
    </location>
</feature>
<dbReference type="GO" id="GO:0008360">
    <property type="term" value="P:regulation of cell shape"/>
    <property type="evidence" value="ECO:0007669"/>
    <property type="project" value="UniProtKB-KW"/>
</dbReference>
<dbReference type="GO" id="GO:0071555">
    <property type="term" value="P:cell wall organization"/>
    <property type="evidence" value="ECO:0007669"/>
    <property type="project" value="UniProtKB-KW"/>
</dbReference>
<dbReference type="Gene3D" id="3.90.78.10">
    <property type="entry name" value="UDP-N-acetylenolpyruvoylglucosamine reductase, C-terminal domain"/>
    <property type="match status" value="1"/>
</dbReference>
<evidence type="ECO:0000256" key="15">
    <source>
        <dbReference type="ARBA" id="ARBA00023002"/>
    </source>
</evidence>
<dbReference type="GO" id="GO:0008762">
    <property type="term" value="F:UDP-N-acetylmuramate dehydrogenase activity"/>
    <property type="evidence" value="ECO:0007669"/>
    <property type="project" value="UniProtKB-UniRule"/>
</dbReference>
<evidence type="ECO:0000256" key="9">
    <source>
        <dbReference type="ARBA" id="ARBA00022618"/>
    </source>
</evidence>
<evidence type="ECO:0000256" key="19">
    <source>
        <dbReference type="ARBA" id="ARBA00048914"/>
    </source>
</evidence>
<dbReference type="NCBIfam" id="NF000755">
    <property type="entry name" value="PRK00046.1"/>
    <property type="match status" value="1"/>
</dbReference>
<dbReference type="OrthoDB" id="9804753at2"/>
<keyword evidence="12 20" id="KW-0521">NADP</keyword>
<feature type="active site" evidence="20">
    <location>
        <position position="164"/>
    </location>
</feature>
<keyword evidence="11 20" id="KW-0274">FAD</keyword>
<proteinExistence type="inferred from homology"/>
<comment type="subcellular location">
    <subcellularLocation>
        <location evidence="3 20">Cytoplasm</location>
    </subcellularLocation>
</comment>
<dbReference type="HAMAP" id="MF_00037">
    <property type="entry name" value="MurB"/>
    <property type="match status" value="1"/>
</dbReference>
<evidence type="ECO:0000256" key="17">
    <source>
        <dbReference type="ARBA" id="ARBA00023316"/>
    </source>
</evidence>
<dbReference type="GO" id="GO:0051301">
    <property type="term" value="P:cell division"/>
    <property type="evidence" value="ECO:0007669"/>
    <property type="project" value="UniProtKB-KW"/>
</dbReference>
<evidence type="ECO:0000256" key="8">
    <source>
        <dbReference type="ARBA" id="ARBA00022490"/>
    </source>
</evidence>
<name>A0A081N422_9GAMM</name>
<keyword evidence="15 20" id="KW-0560">Oxidoreductase</keyword>
<sequence>MRILENYSLEALNTFGFRVNARYFAEASSVEDLREAVHFACQKNLPVVPLGGGSNLILSGDQEALFVHVNICDKEVVSRGDELVRVTAGAGENWHEFVRWTLGERAFGLENLSLIPGNVGAAPIQNIGAYGVEIKDFLHSLDALDMKSGELKTFSLADCQFGYRDSIFKHSARDRFIITFVEFALDAKLSPRLAYGRLQEEVEQRSEGSPDAFVISEAVCDIRMEKLPDPRVLGNAGSFFKNPVVGESLLKKLQADYPDIVAFPFEGRWKLAAGWLIDRAGLKGFRQGAVGTFNNQALVLVNHGGAVPEDLLGLAQYIQDVVRDRFGVELEMEPRVY</sequence>
<evidence type="ECO:0000256" key="18">
    <source>
        <dbReference type="ARBA" id="ARBA00031026"/>
    </source>
</evidence>
<dbReference type="eggNOG" id="COG0812">
    <property type="taxonomic scope" value="Bacteria"/>
</dbReference>
<keyword evidence="10 20" id="KW-0285">Flavoprotein</keyword>
<evidence type="ECO:0000256" key="16">
    <source>
        <dbReference type="ARBA" id="ARBA00023306"/>
    </source>
</evidence>
<dbReference type="PANTHER" id="PTHR21071">
    <property type="entry name" value="UDP-N-ACETYLENOLPYRUVOYLGLUCOSAMINE REDUCTASE"/>
    <property type="match status" value="1"/>
</dbReference>
<evidence type="ECO:0000256" key="6">
    <source>
        <dbReference type="ARBA" id="ARBA00012518"/>
    </source>
</evidence>
<dbReference type="Gene3D" id="3.30.43.10">
    <property type="entry name" value="Uridine Diphospho-n-acetylenolpyruvylglucosamine Reductase, domain 2"/>
    <property type="match status" value="1"/>
</dbReference>
<feature type="active site" description="Proton donor" evidence="20">
    <location>
        <position position="238"/>
    </location>
</feature>
<dbReference type="PROSITE" id="PS51387">
    <property type="entry name" value="FAD_PCMH"/>
    <property type="match status" value="1"/>
</dbReference>
<dbReference type="SUPFAM" id="SSF56176">
    <property type="entry name" value="FAD-binding/transporter-associated domain-like"/>
    <property type="match status" value="1"/>
</dbReference>
<evidence type="ECO:0000256" key="13">
    <source>
        <dbReference type="ARBA" id="ARBA00022960"/>
    </source>
</evidence>
<dbReference type="Gene3D" id="3.30.465.10">
    <property type="match status" value="1"/>
</dbReference>
<evidence type="ECO:0000256" key="11">
    <source>
        <dbReference type="ARBA" id="ARBA00022827"/>
    </source>
</evidence>
<dbReference type="GO" id="GO:0009252">
    <property type="term" value="P:peptidoglycan biosynthetic process"/>
    <property type="evidence" value="ECO:0007669"/>
    <property type="project" value="UniProtKB-UniRule"/>
</dbReference>
<keyword evidence="8 20" id="KW-0963">Cytoplasm</keyword>
<dbReference type="InterPro" id="IPR011601">
    <property type="entry name" value="MurB_C"/>
</dbReference>
<dbReference type="UniPathway" id="UPA00219"/>
<evidence type="ECO:0000256" key="14">
    <source>
        <dbReference type="ARBA" id="ARBA00022984"/>
    </source>
</evidence>
<reference evidence="22 23" key="1">
    <citation type="submission" date="2014-06" db="EMBL/GenBank/DDBJ databases">
        <title>Whole Genome Sequences of Three Symbiotic Endozoicomonas Bacteria.</title>
        <authorList>
            <person name="Neave M.J."/>
            <person name="Apprill A."/>
            <person name="Voolstra C.R."/>
        </authorList>
    </citation>
    <scope>NUCLEOTIDE SEQUENCE [LARGE SCALE GENOMIC DNA]</scope>
    <source>
        <strain evidence="22 23">DSM 25634</strain>
    </source>
</reference>
<gene>
    <name evidence="20" type="primary">murB</name>
    <name evidence="22" type="ORF">GZ78_27060</name>
</gene>
<dbReference type="PANTHER" id="PTHR21071:SF4">
    <property type="entry name" value="UDP-N-ACETYLENOLPYRUVOYLGLUCOSAMINE REDUCTASE"/>
    <property type="match status" value="1"/>
</dbReference>
<comment type="cofactor">
    <cofactor evidence="1 20">
        <name>FAD</name>
        <dbReference type="ChEBI" id="CHEBI:57692"/>
    </cofactor>
</comment>
<dbReference type="InterPro" id="IPR016167">
    <property type="entry name" value="FAD-bd_PCMH_sub1"/>
</dbReference>
<dbReference type="NCBIfam" id="TIGR00179">
    <property type="entry name" value="murB"/>
    <property type="match status" value="1"/>
</dbReference>
<dbReference type="SUPFAM" id="SSF56194">
    <property type="entry name" value="Uridine diphospho-N-Acetylenolpyruvylglucosamine reductase, MurB, C-terminal domain"/>
    <property type="match status" value="1"/>
</dbReference>
<dbReference type="InterPro" id="IPR006094">
    <property type="entry name" value="Oxid_FAD_bind_N"/>
</dbReference>
<dbReference type="NCBIfam" id="NF010478">
    <property type="entry name" value="PRK13903.1"/>
    <property type="match status" value="1"/>
</dbReference>
<evidence type="ECO:0000256" key="4">
    <source>
        <dbReference type="ARBA" id="ARBA00004752"/>
    </source>
</evidence>
<keyword evidence="9 20" id="KW-0132">Cell division</keyword>
<comment type="catalytic activity">
    <reaction evidence="19 20">
        <text>UDP-N-acetyl-alpha-D-muramate + NADP(+) = UDP-N-acetyl-3-O-(1-carboxyvinyl)-alpha-D-glucosamine + NADPH + H(+)</text>
        <dbReference type="Rhea" id="RHEA:12248"/>
        <dbReference type="ChEBI" id="CHEBI:15378"/>
        <dbReference type="ChEBI" id="CHEBI:57783"/>
        <dbReference type="ChEBI" id="CHEBI:58349"/>
        <dbReference type="ChEBI" id="CHEBI:68483"/>
        <dbReference type="ChEBI" id="CHEBI:70757"/>
        <dbReference type="EC" id="1.3.1.98"/>
    </reaction>
</comment>
<evidence type="ECO:0000256" key="2">
    <source>
        <dbReference type="ARBA" id="ARBA00003921"/>
    </source>
</evidence>
<dbReference type="InterPro" id="IPR036635">
    <property type="entry name" value="MurB_C_sf"/>
</dbReference>